<dbReference type="RefSeq" id="WP_181068164.1">
    <property type="nucleotide sequence ID" value="NZ_BMYB01000018.1"/>
</dbReference>
<evidence type="ECO:0000313" key="2">
    <source>
        <dbReference type="Proteomes" id="UP000242231"/>
    </source>
</evidence>
<evidence type="ECO:0000313" key="1">
    <source>
        <dbReference type="EMBL" id="PPL17926.1"/>
    </source>
</evidence>
<dbReference type="AlphaFoldDB" id="A0A2P5TQG7"/>
<dbReference type="Proteomes" id="UP000242231">
    <property type="component" value="Unassembled WGS sequence"/>
</dbReference>
<protein>
    <submittedName>
        <fullName evidence="1">Uncharacterized protein</fullName>
    </submittedName>
</protein>
<keyword evidence="2" id="KW-1185">Reference proteome</keyword>
<dbReference type="EMBL" id="MPZM01000004">
    <property type="protein sequence ID" value="PPL17926.1"/>
    <property type="molecule type" value="Genomic_DNA"/>
</dbReference>
<comment type="caution">
    <text evidence="1">The sequence shown here is derived from an EMBL/GenBank/DDBJ whole genome shotgun (WGS) entry which is preliminary data.</text>
</comment>
<accession>A0A2P5TQG7</accession>
<proteinExistence type="predicted"/>
<organism evidence="1 2">
    <name type="scientific">Oceanisphaera arctica</name>
    <dbReference type="NCBI Taxonomy" id="641510"/>
    <lineage>
        <taxon>Bacteria</taxon>
        <taxon>Pseudomonadati</taxon>
        <taxon>Pseudomonadota</taxon>
        <taxon>Gammaproteobacteria</taxon>
        <taxon>Aeromonadales</taxon>
        <taxon>Aeromonadaceae</taxon>
        <taxon>Oceanisphaera</taxon>
    </lineage>
</organism>
<gene>
    <name evidence="1" type="ORF">UN63_03490</name>
</gene>
<reference evidence="2" key="1">
    <citation type="submission" date="2016-11" db="EMBL/GenBank/DDBJ databases">
        <authorList>
            <person name="Sisinthy S."/>
            <person name="Ara S."/>
            <person name="Gundlapally S.R."/>
        </authorList>
    </citation>
    <scope>NUCLEOTIDE SEQUENCE [LARGE SCALE GENOMIC DNA]</scope>
    <source>
        <strain evidence="2">V1-41</strain>
    </source>
</reference>
<sequence length="143" mass="16289">MMEVNAIRQVATPWAGARGLAKGLMLTELHQDVWNGQLVLSMGMPTDIDSPPQIIYQLEFDHLFGYQVLEGADVLDFMDDDETDIDSQIQLITPSRFLTWFHQQSQGTHLDEDIQHYRIASWDYCVDVLTAQAPKVRRKAGVI</sequence>
<name>A0A2P5TQG7_9GAMM</name>